<sequence>MESQFSKEFQTQVYEVLSSNDNKPMEAIFFNCYSPQESQRSEARRFLECGKKHHPDVLFIKLFFLLRCSAHVETRANAARVLRFVGVSELWPKLREMAKESLKAHFIAYLPEENSMSVLRMVCVIVSETVSEVYKGGKQWPELIDFLLNSLITKDNKYQETSLLILAHLPKACRSLICEALSHNIQSLYSFLWSALASANPDVQIASFGAVVSLVHLFSHPSNLRFFHDLLRQMMLGTFNFIKGGFQGNYIQRAFKEFTILLSEVPQLLKPYVGDIVLDMLQIAEAPLLNDEIHCLSINLVITMTELKDFKPALLNLPHQTLRRLILIAINLLLHIKEDDMERNEFEGERDPYSYNGKINVYKFGIKFLYQLSISLEGSKIIPIAFELLSLYLDSEQWKKRHAGMIMLTTMAKELSDEMILMGNFLGEVVTKILKSFQDSHLQVRLATFKFMEMPTNFIQVTHILYHHRLVTAFVTALDDQNEKVKEQAASAMLFFLKSTLPESLTMHTNMDAVMMKFLALLQENATAKQRSIALSIFNIVAQRCREVAIKHYLNFLPILLEACNDKNFEVKEVSVFSHLGCTITTIIVHLHISFIPFQEAVRGIRICAEFGTPEFKPFIYRTLSELSLLIKGSGRSLPENTKAYEIAVSAIGRICEFHRDSIDASKLVPAWLSHLPLKDDLIEARIMHEQLCFMVARLDKDLLGPGSQNLFKIVAVFVEVVEKGDKLATARTGKQISDLLRQIWQQFPRNTLDVIFLSLNAQQQELLSSVMSS</sequence>
<name>A0ACB9LDM4_BAUVA</name>
<keyword evidence="2" id="KW-1185">Reference proteome</keyword>
<protein>
    <submittedName>
        <fullName evidence="1">Uncharacterized protein</fullName>
    </submittedName>
</protein>
<proteinExistence type="predicted"/>
<comment type="caution">
    <text evidence="1">The sequence shown here is derived from an EMBL/GenBank/DDBJ whole genome shotgun (WGS) entry which is preliminary data.</text>
</comment>
<dbReference type="Proteomes" id="UP000828941">
    <property type="component" value="Chromosome 12"/>
</dbReference>
<reference evidence="1 2" key="1">
    <citation type="journal article" date="2022" name="DNA Res.">
        <title>Chromosomal-level genome assembly of the orchid tree Bauhinia variegata (Leguminosae; Cercidoideae) supports the allotetraploid origin hypothesis of Bauhinia.</title>
        <authorList>
            <person name="Zhong Y."/>
            <person name="Chen Y."/>
            <person name="Zheng D."/>
            <person name="Pang J."/>
            <person name="Liu Y."/>
            <person name="Luo S."/>
            <person name="Meng S."/>
            <person name="Qian L."/>
            <person name="Wei D."/>
            <person name="Dai S."/>
            <person name="Zhou R."/>
        </authorList>
    </citation>
    <scope>NUCLEOTIDE SEQUENCE [LARGE SCALE GENOMIC DNA]</scope>
    <source>
        <strain evidence="1">BV-YZ2020</strain>
    </source>
</reference>
<accession>A0ACB9LDM4</accession>
<evidence type="ECO:0000313" key="2">
    <source>
        <dbReference type="Proteomes" id="UP000828941"/>
    </source>
</evidence>
<evidence type="ECO:0000313" key="1">
    <source>
        <dbReference type="EMBL" id="KAI4307685.1"/>
    </source>
</evidence>
<dbReference type="EMBL" id="CM039437">
    <property type="protein sequence ID" value="KAI4307685.1"/>
    <property type="molecule type" value="Genomic_DNA"/>
</dbReference>
<gene>
    <name evidence="1" type="ORF">L6164_030846</name>
</gene>
<organism evidence="1 2">
    <name type="scientific">Bauhinia variegata</name>
    <name type="common">Purple orchid tree</name>
    <name type="synonym">Phanera variegata</name>
    <dbReference type="NCBI Taxonomy" id="167791"/>
    <lineage>
        <taxon>Eukaryota</taxon>
        <taxon>Viridiplantae</taxon>
        <taxon>Streptophyta</taxon>
        <taxon>Embryophyta</taxon>
        <taxon>Tracheophyta</taxon>
        <taxon>Spermatophyta</taxon>
        <taxon>Magnoliopsida</taxon>
        <taxon>eudicotyledons</taxon>
        <taxon>Gunneridae</taxon>
        <taxon>Pentapetalae</taxon>
        <taxon>rosids</taxon>
        <taxon>fabids</taxon>
        <taxon>Fabales</taxon>
        <taxon>Fabaceae</taxon>
        <taxon>Cercidoideae</taxon>
        <taxon>Cercideae</taxon>
        <taxon>Bauhiniinae</taxon>
        <taxon>Bauhinia</taxon>
    </lineage>
</organism>